<keyword evidence="2 3" id="KW-0786">Thiamine pyrophosphate</keyword>
<dbReference type="PANTHER" id="PTHR18968">
    <property type="entry name" value="THIAMINE PYROPHOSPHATE ENZYMES"/>
    <property type="match status" value="1"/>
</dbReference>
<dbReference type="FunFam" id="3.40.50.970:FF:000007">
    <property type="entry name" value="Acetolactate synthase"/>
    <property type="match status" value="1"/>
</dbReference>
<dbReference type="GO" id="GO:0050660">
    <property type="term" value="F:flavin adenine dinucleotide binding"/>
    <property type="evidence" value="ECO:0007669"/>
    <property type="project" value="TreeGrafter"/>
</dbReference>
<dbReference type="GO" id="GO:0005948">
    <property type="term" value="C:acetolactate synthase complex"/>
    <property type="evidence" value="ECO:0007669"/>
    <property type="project" value="TreeGrafter"/>
</dbReference>
<evidence type="ECO:0000313" key="8">
    <source>
        <dbReference type="Proteomes" id="UP000199397"/>
    </source>
</evidence>
<proteinExistence type="inferred from homology"/>
<dbReference type="GO" id="GO:0030976">
    <property type="term" value="F:thiamine pyrophosphate binding"/>
    <property type="evidence" value="ECO:0007669"/>
    <property type="project" value="InterPro"/>
</dbReference>
<dbReference type="STRING" id="525918.SAMN05660964_01857"/>
<dbReference type="Proteomes" id="UP000199397">
    <property type="component" value="Unassembled WGS sequence"/>
</dbReference>
<dbReference type="CDD" id="cd00568">
    <property type="entry name" value="TPP_enzymes"/>
    <property type="match status" value="1"/>
</dbReference>
<dbReference type="EMBL" id="FNQP01000009">
    <property type="protein sequence ID" value="SEA55213.1"/>
    <property type="molecule type" value="Genomic_DNA"/>
</dbReference>
<dbReference type="InterPro" id="IPR045229">
    <property type="entry name" value="TPP_enz"/>
</dbReference>
<dbReference type="OrthoDB" id="9785953at2"/>
<organism evidence="7 8">
    <name type="scientific">Thiothrix caldifontis</name>
    <dbReference type="NCBI Taxonomy" id="525918"/>
    <lineage>
        <taxon>Bacteria</taxon>
        <taxon>Pseudomonadati</taxon>
        <taxon>Pseudomonadota</taxon>
        <taxon>Gammaproteobacteria</taxon>
        <taxon>Thiotrichales</taxon>
        <taxon>Thiotrichaceae</taxon>
        <taxon>Thiothrix</taxon>
    </lineage>
</organism>
<dbReference type="InterPro" id="IPR029061">
    <property type="entry name" value="THDP-binding"/>
</dbReference>
<sequence length="557" mass="61053">MQIQVSQLIVKFLQQLGVETIFGMPGAHILPVYDDLYGSGIQTVLVKHEQGAAFMAGGYARVSGRIGACITTAGPGASNLITGIANAYADKLPMIVITGEAPTHIFGRGGLQESSGEGGSIDQTALFSGVTRYHKLIERTDYLTNVLNQAARQLVSDVPGPVVLSIPVNVQKEWVDATILEQLPTLKPLPKLHIIPSVLEQCAEMIRQARRPVILAGYGCLQSAQARAELHKFSEHLNIPVATSLKGKGAMDERSALSLGSLGVTSSGHAMHYFMQEADLIILLGAGFNERTSYVWKQGVLNPSKIIQVDRNVAQLEKVFKADLAIQSDLGDFLAALNAYCVPQGLEPKPRPDIAAFKRRIDVQNEAEGTVIFGNKFALVKALFAQLEQQFDEGIVLVDDNIIFAQNFYRVKTCDLFVPNTGVSSLGHAIPAAIGARFTLNKPIFAILGDGGFQMCCMEIMTAVNYHIPLTIILFNNQTLGLIRKNQHQQYAQRFLDCDFQNPDYSLLAKSFGINHFSVKTSVDCERVFAQVDFHRGINLIELFIDQDAYPNYSSRR</sequence>
<dbReference type="InterPro" id="IPR012001">
    <property type="entry name" value="Thiamin_PyroP_enz_TPP-bd_dom"/>
</dbReference>
<protein>
    <submittedName>
        <fullName evidence="7">Acetolactate synthase-1/2/3 large subunit</fullName>
    </submittedName>
</protein>
<dbReference type="CDD" id="cd07035">
    <property type="entry name" value="TPP_PYR_POX_like"/>
    <property type="match status" value="1"/>
</dbReference>
<dbReference type="SUPFAM" id="SSF52467">
    <property type="entry name" value="DHS-like NAD/FAD-binding domain"/>
    <property type="match status" value="1"/>
</dbReference>
<dbReference type="InterPro" id="IPR029035">
    <property type="entry name" value="DHS-like_NAD/FAD-binding_dom"/>
</dbReference>
<dbReference type="GO" id="GO:0009099">
    <property type="term" value="P:L-valine biosynthetic process"/>
    <property type="evidence" value="ECO:0007669"/>
    <property type="project" value="TreeGrafter"/>
</dbReference>
<dbReference type="SUPFAM" id="SSF52518">
    <property type="entry name" value="Thiamin diphosphate-binding fold (THDP-binding)"/>
    <property type="match status" value="2"/>
</dbReference>
<dbReference type="GO" id="GO:0000287">
    <property type="term" value="F:magnesium ion binding"/>
    <property type="evidence" value="ECO:0007669"/>
    <property type="project" value="InterPro"/>
</dbReference>
<comment type="similarity">
    <text evidence="1 3">Belongs to the TPP enzyme family.</text>
</comment>
<gene>
    <name evidence="7" type="ORF">SAMN05660964_01857</name>
</gene>
<dbReference type="InterPro" id="IPR012000">
    <property type="entry name" value="Thiamin_PyroP_enz_cen_dom"/>
</dbReference>
<reference evidence="7 8" key="1">
    <citation type="submission" date="2016-10" db="EMBL/GenBank/DDBJ databases">
        <authorList>
            <person name="de Groot N.N."/>
        </authorList>
    </citation>
    <scope>NUCLEOTIDE SEQUENCE [LARGE SCALE GENOMIC DNA]</scope>
    <source>
        <strain evidence="7 8">DSM 21228</strain>
    </source>
</reference>
<dbReference type="Pfam" id="PF02775">
    <property type="entry name" value="TPP_enzyme_C"/>
    <property type="match status" value="1"/>
</dbReference>
<dbReference type="RefSeq" id="WP_093067789.1">
    <property type="nucleotide sequence ID" value="NZ_FNQP01000009.1"/>
</dbReference>
<dbReference type="InterPro" id="IPR011766">
    <property type="entry name" value="TPP_enzyme_TPP-bd"/>
</dbReference>
<dbReference type="PANTHER" id="PTHR18968:SF13">
    <property type="entry name" value="ACETOLACTATE SYNTHASE CATALYTIC SUBUNIT, MITOCHONDRIAL"/>
    <property type="match status" value="1"/>
</dbReference>
<dbReference type="Gene3D" id="3.40.50.1220">
    <property type="entry name" value="TPP-binding domain"/>
    <property type="match status" value="1"/>
</dbReference>
<evidence type="ECO:0000259" key="5">
    <source>
        <dbReference type="Pfam" id="PF02775"/>
    </source>
</evidence>
<keyword evidence="8" id="KW-1185">Reference proteome</keyword>
<evidence type="ECO:0000256" key="1">
    <source>
        <dbReference type="ARBA" id="ARBA00007812"/>
    </source>
</evidence>
<name>A0A1H4C4I1_9GAMM</name>
<evidence type="ECO:0000256" key="2">
    <source>
        <dbReference type="ARBA" id="ARBA00023052"/>
    </source>
</evidence>
<evidence type="ECO:0000313" key="7">
    <source>
        <dbReference type="EMBL" id="SEA55213.1"/>
    </source>
</evidence>
<feature type="domain" description="Thiamine pyrophosphate enzyme N-terminal TPP-binding" evidence="6">
    <location>
        <begin position="4"/>
        <end position="113"/>
    </location>
</feature>
<accession>A0A1H4C4I1</accession>
<feature type="domain" description="Thiamine pyrophosphate enzyme TPP-binding" evidence="5">
    <location>
        <begin position="404"/>
        <end position="541"/>
    </location>
</feature>
<dbReference type="Pfam" id="PF02776">
    <property type="entry name" value="TPP_enzyme_N"/>
    <property type="match status" value="1"/>
</dbReference>
<evidence type="ECO:0000256" key="3">
    <source>
        <dbReference type="RuleBase" id="RU362132"/>
    </source>
</evidence>
<dbReference type="GO" id="GO:0009097">
    <property type="term" value="P:isoleucine biosynthetic process"/>
    <property type="evidence" value="ECO:0007669"/>
    <property type="project" value="TreeGrafter"/>
</dbReference>
<dbReference type="AlphaFoldDB" id="A0A1H4C4I1"/>
<feature type="domain" description="Thiamine pyrophosphate enzyme central" evidence="4">
    <location>
        <begin position="199"/>
        <end position="337"/>
    </location>
</feature>
<dbReference type="GO" id="GO:0003984">
    <property type="term" value="F:acetolactate synthase activity"/>
    <property type="evidence" value="ECO:0007669"/>
    <property type="project" value="TreeGrafter"/>
</dbReference>
<dbReference type="Pfam" id="PF00205">
    <property type="entry name" value="TPP_enzyme_M"/>
    <property type="match status" value="1"/>
</dbReference>
<evidence type="ECO:0000259" key="4">
    <source>
        <dbReference type="Pfam" id="PF00205"/>
    </source>
</evidence>
<evidence type="ECO:0000259" key="6">
    <source>
        <dbReference type="Pfam" id="PF02776"/>
    </source>
</evidence>
<dbReference type="Gene3D" id="3.40.50.970">
    <property type="match status" value="2"/>
</dbReference>